<dbReference type="EMBL" id="MU157864">
    <property type="protein sequence ID" value="KAF9527108.1"/>
    <property type="molecule type" value="Genomic_DNA"/>
</dbReference>
<evidence type="ECO:0000256" key="2">
    <source>
        <dbReference type="ARBA" id="ARBA00013194"/>
    </source>
</evidence>
<dbReference type="InterPro" id="IPR046357">
    <property type="entry name" value="PPIase_dom_sf"/>
</dbReference>
<dbReference type="Proteomes" id="UP000807306">
    <property type="component" value="Unassembled WGS sequence"/>
</dbReference>
<name>A0A9P6ECW0_9AGAR</name>
<sequence length="133" mass="14925">MQLVVKPVPDTASNQCLTESCAWHGFDTNPPFEDIVELHYTGYHEKKKFASSREDLGEPLRTEIGTGKVIKGWDEGIVSMFEGEIARLVIRDDFAYGAYGYPPMIPGGATLTYEIELLRIEKPTSNHKLKPSH</sequence>
<keyword evidence="4 5" id="KW-0413">Isomerase</keyword>
<evidence type="ECO:0000256" key="3">
    <source>
        <dbReference type="ARBA" id="ARBA00023110"/>
    </source>
</evidence>
<evidence type="ECO:0000256" key="5">
    <source>
        <dbReference type="PROSITE-ProRule" id="PRU00277"/>
    </source>
</evidence>
<dbReference type="Pfam" id="PF00254">
    <property type="entry name" value="FKBP_C"/>
    <property type="match status" value="1"/>
</dbReference>
<protein>
    <recommendedName>
        <fullName evidence="2 5">peptidylprolyl isomerase</fullName>
        <ecNumber evidence="2 5">5.2.1.8</ecNumber>
    </recommendedName>
</protein>
<evidence type="ECO:0000313" key="7">
    <source>
        <dbReference type="EMBL" id="KAF9527108.1"/>
    </source>
</evidence>
<reference evidence="7" key="1">
    <citation type="submission" date="2020-11" db="EMBL/GenBank/DDBJ databases">
        <authorList>
            <consortium name="DOE Joint Genome Institute"/>
            <person name="Ahrendt S."/>
            <person name="Riley R."/>
            <person name="Andreopoulos W."/>
            <person name="Labutti K."/>
            <person name="Pangilinan J."/>
            <person name="Ruiz-Duenas F.J."/>
            <person name="Barrasa J.M."/>
            <person name="Sanchez-Garcia M."/>
            <person name="Camarero S."/>
            <person name="Miyauchi S."/>
            <person name="Serrano A."/>
            <person name="Linde D."/>
            <person name="Babiker R."/>
            <person name="Drula E."/>
            <person name="Ayuso-Fernandez I."/>
            <person name="Pacheco R."/>
            <person name="Padilla G."/>
            <person name="Ferreira P."/>
            <person name="Barriuso J."/>
            <person name="Kellner H."/>
            <person name="Castanera R."/>
            <person name="Alfaro M."/>
            <person name="Ramirez L."/>
            <person name="Pisabarro A.G."/>
            <person name="Kuo A."/>
            <person name="Tritt A."/>
            <person name="Lipzen A."/>
            <person name="He G."/>
            <person name="Yan M."/>
            <person name="Ng V."/>
            <person name="Cullen D."/>
            <person name="Martin F."/>
            <person name="Rosso M.-N."/>
            <person name="Henrissat B."/>
            <person name="Hibbett D."/>
            <person name="Martinez A.T."/>
            <person name="Grigoriev I.V."/>
        </authorList>
    </citation>
    <scope>NUCLEOTIDE SEQUENCE</scope>
    <source>
        <strain evidence="7">CBS 506.95</strain>
    </source>
</reference>
<evidence type="ECO:0000256" key="1">
    <source>
        <dbReference type="ARBA" id="ARBA00000971"/>
    </source>
</evidence>
<dbReference type="GO" id="GO:0003755">
    <property type="term" value="F:peptidyl-prolyl cis-trans isomerase activity"/>
    <property type="evidence" value="ECO:0007669"/>
    <property type="project" value="UniProtKB-KW"/>
</dbReference>
<dbReference type="Gene3D" id="3.10.50.40">
    <property type="match status" value="1"/>
</dbReference>
<gene>
    <name evidence="7" type="ORF">CPB83DRAFT_895538</name>
</gene>
<accession>A0A9P6ECW0</accession>
<keyword evidence="8" id="KW-1185">Reference proteome</keyword>
<keyword evidence="3 5" id="KW-0697">Rotamase</keyword>
<feature type="domain" description="PPIase FKBP-type" evidence="6">
    <location>
        <begin position="33"/>
        <end position="121"/>
    </location>
</feature>
<comment type="catalytic activity">
    <reaction evidence="1 5">
        <text>[protein]-peptidylproline (omega=180) = [protein]-peptidylproline (omega=0)</text>
        <dbReference type="Rhea" id="RHEA:16237"/>
        <dbReference type="Rhea" id="RHEA-COMP:10747"/>
        <dbReference type="Rhea" id="RHEA-COMP:10748"/>
        <dbReference type="ChEBI" id="CHEBI:83833"/>
        <dbReference type="ChEBI" id="CHEBI:83834"/>
        <dbReference type="EC" id="5.2.1.8"/>
    </reaction>
</comment>
<dbReference type="EC" id="5.2.1.8" evidence="2 5"/>
<proteinExistence type="predicted"/>
<dbReference type="GO" id="GO:0005783">
    <property type="term" value="C:endoplasmic reticulum"/>
    <property type="evidence" value="ECO:0007669"/>
    <property type="project" value="TreeGrafter"/>
</dbReference>
<dbReference type="InterPro" id="IPR001179">
    <property type="entry name" value="PPIase_FKBP_dom"/>
</dbReference>
<evidence type="ECO:0000259" key="6">
    <source>
        <dbReference type="PROSITE" id="PS50059"/>
    </source>
</evidence>
<dbReference type="InterPro" id="IPR044609">
    <property type="entry name" value="FKBP2/11"/>
</dbReference>
<dbReference type="PROSITE" id="PS50059">
    <property type="entry name" value="FKBP_PPIASE"/>
    <property type="match status" value="1"/>
</dbReference>
<organism evidence="7 8">
    <name type="scientific">Crepidotus variabilis</name>
    <dbReference type="NCBI Taxonomy" id="179855"/>
    <lineage>
        <taxon>Eukaryota</taxon>
        <taxon>Fungi</taxon>
        <taxon>Dikarya</taxon>
        <taxon>Basidiomycota</taxon>
        <taxon>Agaricomycotina</taxon>
        <taxon>Agaricomycetes</taxon>
        <taxon>Agaricomycetidae</taxon>
        <taxon>Agaricales</taxon>
        <taxon>Agaricineae</taxon>
        <taxon>Crepidotaceae</taxon>
        <taxon>Crepidotus</taxon>
    </lineage>
</organism>
<dbReference type="SUPFAM" id="SSF54534">
    <property type="entry name" value="FKBP-like"/>
    <property type="match status" value="1"/>
</dbReference>
<evidence type="ECO:0000256" key="4">
    <source>
        <dbReference type="ARBA" id="ARBA00023235"/>
    </source>
</evidence>
<dbReference type="PANTHER" id="PTHR45779">
    <property type="entry name" value="PEPTIDYLPROLYL ISOMERASE"/>
    <property type="match status" value="1"/>
</dbReference>
<comment type="caution">
    <text evidence="7">The sequence shown here is derived from an EMBL/GenBank/DDBJ whole genome shotgun (WGS) entry which is preliminary data.</text>
</comment>
<dbReference type="OrthoDB" id="1902587at2759"/>
<dbReference type="PANTHER" id="PTHR45779:SF7">
    <property type="entry name" value="PEPTIDYLPROLYL ISOMERASE"/>
    <property type="match status" value="1"/>
</dbReference>
<evidence type="ECO:0000313" key="8">
    <source>
        <dbReference type="Proteomes" id="UP000807306"/>
    </source>
</evidence>
<dbReference type="AlphaFoldDB" id="A0A9P6ECW0"/>